<dbReference type="EMBL" id="GL890942">
    <property type="protein sequence ID" value="EGJ31060.1"/>
    <property type="molecule type" value="Genomic_DNA"/>
</dbReference>
<accession>F4XW75</accession>
<evidence type="ECO:0000256" key="1">
    <source>
        <dbReference type="SAM" id="MobiDB-lite"/>
    </source>
</evidence>
<name>F4XW75_9CYAN</name>
<reference evidence="3" key="1">
    <citation type="journal article" date="2011" name="Proc. Natl. Acad. Sci. U.S.A.">
        <title>Genomic insights into the physiology and ecology of the marine filamentous cyanobacterium Lyngbya majuscula.</title>
        <authorList>
            <person name="Jones A.C."/>
            <person name="Monroe E.A."/>
            <person name="Podell S."/>
            <person name="Hess W.R."/>
            <person name="Klages S."/>
            <person name="Esquenazi E."/>
            <person name="Niessen S."/>
            <person name="Hoover H."/>
            <person name="Rothmann M."/>
            <person name="Lasken R.S."/>
            <person name="Yates J.R.III."/>
            <person name="Reinhardt R."/>
            <person name="Kube M."/>
            <person name="Burkart M.D."/>
            <person name="Allen E.E."/>
            <person name="Dorrestein P.C."/>
            <person name="Gerwick W.H."/>
            <person name="Gerwick L."/>
        </authorList>
    </citation>
    <scope>NUCLEOTIDE SEQUENCE [LARGE SCALE GENOMIC DNA]</scope>
    <source>
        <strain evidence="3">3L</strain>
    </source>
</reference>
<proteinExistence type="predicted"/>
<organism evidence="2 3">
    <name type="scientific">Moorena producens 3L</name>
    <dbReference type="NCBI Taxonomy" id="489825"/>
    <lineage>
        <taxon>Bacteria</taxon>
        <taxon>Bacillati</taxon>
        <taxon>Cyanobacteriota</taxon>
        <taxon>Cyanophyceae</taxon>
        <taxon>Coleofasciculales</taxon>
        <taxon>Coleofasciculaceae</taxon>
        <taxon>Moorena</taxon>
    </lineage>
</organism>
<keyword evidence="3" id="KW-1185">Reference proteome</keyword>
<dbReference type="eggNOG" id="COG1357">
    <property type="taxonomic scope" value="Bacteria"/>
</dbReference>
<protein>
    <submittedName>
        <fullName evidence="2">Uncharacterized protein</fullName>
    </submittedName>
</protein>
<evidence type="ECO:0000313" key="2">
    <source>
        <dbReference type="EMBL" id="EGJ31060.1"/>
    </source>
</evidence>
<dbReference type="Proteomes" id="UP000003959">
    <property type="component" value="Unassembled WGS sequence"/>
</dbReference>
<dbReference type="AlphaFoldDB" id="F4XW75"/>
<feature type="region of interest" description="Disordered" evidence="1">
    <location>
        <begin position="1"/>
        <end position="23"/>
    </location>
</feature>
<dbReference type="OrthoDB" id="149072at2"/>
<gene>
    <name evidence="2" type="ORF">LYNGBM3L_42800</name>
</gene>
<dbReference type="RefSeq" id="WP_008187517.1">
    <property type="nucleotide sequence ID" value="NZ_GL890942.1"/>
</dbReference>
<sequence length="96" mass="10630">MRLLRQPLSKLVQQSEMPEDTKEEITTYLGASKKAMEKEEPKKETVLANLESATETLETASRKLDAGKTLWDKAKPILLKVADWFGAAAASQIIGL</sequence>
<evidence type="ECO:0000313" key="3">
    <source>
        <dbReference type="Proteomes" id="UP000003959"/>
    </source>
</evidence>
<dbReference type="HOGENOM" id="CLU_2356630_0_0_3"/>